<sequence>MGAQLYSNKACEGVLGLRVCGRDNERMEVPFLLFANETFILSDANQGQMYYLSWTVMWFEGISSLKINLENSELIPIGAVANVEELAFVLGYMVGPWGKLPTTYLDLSLGPPHKLILMWRIIK</sequence>
<dbReference type="AlphaFoldDB" id="A0A438JJX0"/>
<dbReference type="EMBL" id="QGNW01000038">
    <property type="protein sequence ID" value="RVX09261.1"/>
    <property type="molecule type" value="Genomic_DNA"/>
</dbReference>
<protein>
    <submittedName>
        <fullName evidence="1">Uncharacterized protein</fullName>
    </submittedName>
</protein>
<reference evidence="1 2" key="1">
    <citation type="journal article" date="2018" name="PLoS Genet.">
        <title>Population sequencing reveals clonal diversity and ancestral inbreeding in the grapevine cultivar Chardonnay.</title>
        <authorList>
            <person name="Roach M.J."/>
            <person name="Johnson D.L."/>
            <person name="Bohlmann J."/>
            <person name="van Vuuren H.J."/>
            <person name="Jones S.J."/>
            <person name="Pretorius I.S."/>
            <person name="Schmidt S.A."/>
            <person name="Borneman A.R."/>
        </authorList>
    </citation>
    <scope>NUCLEOTIDE SEQUENCE [LARGE SCALE GENOMIC DNA]</scope>
    <source>
        <strain evidence="2">cv. Chardonnay</strain>
        <tissue evidence="1">Leaf</tissue>
    </source>
</reference>
<organism evidence="1 2">
    <name type="scientific">Vitis vinifera</name>
    <name type="common">Grape</name>
    <dbReference type="NCBI Taxonomy" id="29760"/>
    <lineage>
        <taxon>Eukaryota</taxon>
        <taxon>Viridiplantae</taxon>
        <taxon>Streptophyta</taxon>
        <taxon>Embryophyta</taxon>
        <taxon>Tracheophyta</taxon>
        <taxon>Spermatophyta</taxon>
        <taxon>Magnoliopsida</taxon>
        <taxon>eudicotyledons</taxon>
        <taxon>Gunneridae</taxon>
        <taxon>Pentapetalae</taxon>
        <taxon>rosids</taxon>
        <taxon>Vitales</taxon>
        <taxon>Vitaceae</taxon>
        <taxon>Viteae</taxon>
        <taxon>Vitis</taxon>
    </lineage>
</organism>
<evidence type="ECO:0000313" key="1">
    <source>
        <dbReference type="EMBL" id="RVX09261.1"/>
    </source>
</evidence>
<gene>
    <name evidence="1" type="ORF">CK203_015391</name>
</gene>
<proteinExistence type="predicted"/>
<evidence type="ECO:0000313" key="2">
    <source>
        <dbReference type="Proteomes" id="UP000288805"/>
    </source>
</evidence>
<comment type="caution">
    <text evidence="1">The sequence shown here is derived from an EMBL/GenBank/DDBJ whole genome shotgun (WGS) entry which is preliminary data.</text>
</comment>
<accession>A0A438JJX0</accession>
<name>A0A438JJX0_VITVI</name>
<dbReference type="Proteomes" id="UP000288805">
    <property type="component" value="Unassembled WGS sequence"/>
</dbReference>